<dbReference type="EMBL" id="FTLG01000187">
    <property type="protein sequence ID" value="SIP73668.1"/>
    <property type="molecule type" value="Genomic_DNA"/>
</dbReference>
<reference evidence="2" key="1">
    <citation type="submission" date="2016-12" db="EMBL/GenBank/DDBJ databases">
        <authorList>
            <person name="Gaudriault S."/>
        </authorList>
    </citation>
    <scope>NUCLEOTIDE SEQUENCE [LARGE SCALE GENOMIC DNA]</scope>
    <source>
        <strain evidence="2">HGB1681 (deposited as PTA-6826 in the American Type Culture Collection)</strain>
    </source>
</reference>
<gene>
    <name evidence="1" type="ORF">XIS1_450022</name>
</gene>
<sequence>MSIKCFLSTLSVDKVVDKNVDRQAIQCGMEGREKFIDCSKLDQKSKRETKVLFKVNMS</sequence>
<dbReference type="Proteomes" id="UP000196435">
    <property type="component" value="Unassembled WGS sequence"/>
</dbReference>
<proteinExistence type="predicted"/>
<accession>A0A1N6MXQ9</accession>
<evidence type="ECO:0000313" key="2">
    <source>
        <dbReference type="Proteomes" id="UP000196435"/>
    </source>
</evidence>
<protein>
    <submittedName>
        <fullName evidence="1">Uncharacterized protein</fullName>
    </submittedName>
</protein>
<organism evidence="1 2">
    <name type="scientific">Xenorhabdus innexi</name>
    <dbReference type="NCBI Taxonomy" id="290109"/>
    <lineage>
        <taxon>Bacteria</taxon>
        <taxon>Pseudomonadati</taxon>
        <taxon>Pseudomonadota</taxon>
        <taxon>Gammaproteobacteria</taxon>
        <taxon>Enterobacterales</taxon>
        <taxon>Morganellaceae</taxon>
        <taxon>Xenorhabdus</taxon>
    </lineage>
</organism>
<name>A0A1N6MXQ9_9GAMM</name>
<evidence type="ECO:0000313" key="1">
    <source>
        <dbReference type="EMBL" id="SIP73668.1"/>
    </source>
</evidence>
<dbReference type="AlphaFoldDB" id="A0A1N6MXQ9"/>